<name>A0A4C1SZK9_EUMVA</name>
<evidence type="ECO:0000313" key="2">
    <source>
        <dbReference type="Proteomes" id="UP000299102"/>
    </source>
</evidence>
<dbReference type="EMBL" id="BGZK01008185">
    <property type="protein sequence ID" value="GBP07375.1"/>
    <property type="molecule type" value="Genomic_DNA"/>
</dbReference>
<reference evidence="1 2" key="1">
    <citation type="journal article" date="2019" name="Commun. Biol.">
        <title>The bagworm genome reveals a unique fibroin gene that provides high tensile strength.</title>
        <authorList>
            <person name="Kono N."/>
            <person name="Nakamura H."/>
            <person name="Ohtoshi R."/>
            <person name="Tomita M."/>
            <person name="Numata K."/>
            <person name="Arakawa K."/>
        </authorList>
    </citation>
    <scope>NUCLEOTIDE SEQUENCE [LARGE SCALE GENOMIC DNA]</scope>
</reference>
<proteinExistence type="predicted"/>
<gene>
    <name evidence="1" type="ORF">EVAR_72352_1</name>
</gene>
<accession>A0A4C1SZK9</accession>
<dbReference type="AlphaFoldDB" id="A0A4C1SZK9"/>
<evidence type="ECO:0000313" key="1">
    <source>
        <dbReference type="EMBL" id="GBP07375.1"/>
    </source>
</evidence>
<keyword evidence="2" id="KW-1185">Reference proteome</keyword>
<sequence length="106" mass="11909">MAGSNLRDILHHANYHPPRNPVVQSIGRQQIIQTHFNTYHHVAAEQATQSRLAEFFLGNPLRPPTPMAKGQGVASLRPNLPRMMVKQKVLFIFSSYMCADSNVCLV</sequence>
<comment type="caution">
    <text evidence="1">The sequence shown here is derived from an EMBL/GenBank/DDBJ whole genome shotgun (WGS) entry which is preliminary data.</text>
</comment>
<dbReference type="Proteomes" id="UP000299102">
    <property type="component" value="Unassembled WGS sequence"/>
</dbReference>
<organism evidence="1 2">
    <name type="scientific">Eumeta variegata</name>
    <name type="common">Bagworm moth</name>
    <name type="synonym">Eumeta japonica</name>
    <dbReference type="NCBI Taxonomy" id="151549"/>
    <lineage>
        <taxon>Eukaryota</taxon>
        <taxon>Metazoa</taxon>
        <taxon>Ecdysozoa</taxon>
        <taxon>Arthropoda</taxon>
        <taxon>Hexapoda</taxon>
        <taxon>Insecta</taxon>
        <taxon>Pterygota</taxon>
        <taxon>Neoptera</taxon>
        <taxon>Endopterygota</taxon>
        <taxon>Lepidoptera</taxon>
        <taxon>Glossata</taxon>
        <taxon>Ditrysia</taxon>
        <taxon>Tineoidea</taxon>
        <taxon>Psychidae</taxon>
        <taxon>Oiketicinae</taxon>
        <taxon>Eumeta</taxon>
    </lineage>
</organism>
<protein>
    <submittedName>
        <fullName evidence="1">Uncharacterized protein</fullName>
    </submittedName>
</protein>